<reference evidence="3" key="1">
    <citation type="submission" date="2018-04" db="EMBL/GenBank/DDBJ databases">
        <title>WGS assembly of Panicum hallii.</title>
        <authorList>
            <person name="Lovell J."/>
            <person name="Jenkins J."/>
            <person name="Lowry D."/>
            <person name="Mamidi S."/>
            <person name="Sreedasyam A."/>
            <person name="Weng X."/>
            <person name="Barry K."/>
            <person name="Bonette J."/>
            <person name="Campitelli B."/>
            <person name="Daum C."/>
            <person name="Gordon S."/>
            <person name="Gould B."/>
            <person name="Lipzen A."/>
            <person name="Macqueen A."/>
            <person name="Palacio-Mejia J."/>
            <person name="Plott C."/>
            <person name="Shakirov E."/>
            <person name="Shu S."/>
            <person name="Yoshinaga Y."/>
            <person name="Zane M."/>
            <person name="Rokhsar D."/>
            <person name="Grimwood J."/>
            <person name="Schmutz J."/>
            <person name="Juenger T."/>
        </authorList>
    </citation>
    <scope>NUCLEOTIDE SEQUENCE [LARGE SCALE GENOMIC DNA]</scope>
    <source>
        <strain evidence="3">FIL2</strain>
    </source>
</reference>
<accession>A0A2S3IQT1</accession>
<dbReference type="EMBL" id="CM008054">
    <property type="protein sequence ID" value="PAN49732.1"/>
    <property type="molecule type" value="Genomic_DNA"/>
</dbReference>
<dbReference type="SUPFAM" id="SSF50965">
    <property type="entry name" value="Galactose oxidase, central domain"/>
    <property type="match status" value="1"/>
</dbReference>
<organism evidence="3">
    <name type="scientific">Panicum hallii</name>
    <dbReference type="NCBI Taxonomy" id="206008"/>
    <lineage>
        <taxon>Eukaryota</taxon>
        <taxon>Viridiplantae</taxon>
        <taxon>Streptophyta</taxon>
        <taxon>Embryophyta</taxon>
        <taxon>Tracheophyta</taxon>
        <taxon>Spermatophyta</taxon>
        <taxon>Magnoliopsida</taxon>
        <taxon>Liliopsida</taxon>
        <taxon>Poales</taxon>
        <taxon>Poaceae</taxon>
        <taxon>PACMAD clade</taxon>
        <taxon>Panicoideae</taxon>
        <taxon>Panicodae</taxon>
        <taxon>Paniceae</taxon>
        <taxon>Panicinae</taxon>
        <taxon>Panicum</taxon>
        <taxon>Panicum sect. Panicum</taxon>
    </lineage>
</organism>
<proteinExistence type="predicted"/>
<dbReference type="AlphaFoldDB" id="A0A2S3IQT1"/>
<dbReference type="Pfam" id="PF23635">
    <property type="entry name" value="Beta-prop_AT5G49610-like"/>
    <property type="match status" value="1"/>
</dbReference>
<dbReference type="PANTHER" id="PTHR32133">
    <property type="entry name" value="OS07G0120400 PROTEIN"/>
    <property type="match status" value="1"/>
</dbReference>
<dbReference type="PANTHER" id="PTHR32133:SF379">
    <property type="entry name" value="F-BOX DOMAIN-CONTAINING PROTEIN"/>
    <property type="match status" value="1"/>
</dbReference>
<gene>
    <name evidence="3" type="ORF">PAHAL_9G471600</name>
</gene>
<evidence type="ECO:0000313" key="3">
    <source>
        <dbReference type="EMBL" id="PAN49732.1"/>
    </source>
</evidence>
<evidence type="ECO:0000259" key="2">
    <source>
        <dbReference type="Pfam" id="PF23635"/>
    </source>
</evidence>
<dbReference type="Proteomes" id="UP000243499">
    <property type="component" value="Chromosome 9"/>
</dbReference>
<sequence length="386" mass="42736">MPPAAGIRSTKRSSMPPAAVPDDLIDEILLRFPPEKPELLVRAALVCKCWFRLISDPRFRRRFRELHRAAPMLGFFCTERGRWTSRFVPTSSVPLPHAIRGNWRAVDARHGRVLISTSRSSGNDLVVWDPVTGEQHRLPKLPEHMYPPQYLLGFYWTAAVLCAAVEGGCDHFDCHRSPFLVVFVCTGPTEAFAYVYSSETGEWSGPASAQLRSARVHLNVPSALVGNALHFMSGKWGRTKKILKYVLGTQEISLIHLPHKPYNRRELMTMADGSLGFATVDGSKLCLWSMVSGTNASWAQSHTIDLKTIGTLPGSLTIVCCMDGMAAILMGINDQEFFVVNLKSRQIRKIPKGRFAYPVVPFMSFYTPALGAASTSEGPREGSSSA</sequence>
<dbReference type="InterPro" id="IPR011043">
    <property type="entry name" value="Gal_Oxase/kelch_b-propeller"/>
</dbReference>
<protein>
    <submittedName>
        <fullName evidence="3">Uncharacterized protein</fullName>
    </submittedName>
</protein>
<name>A0A2S3IQT1_9POAL</name>
<dbReference type="Gene3D" id="1.20.1280.50">
    <property type="match status" value="1"/>
</dbReference>
<feature type="domain" description="F-box" evidence="1">
    <location>
        <begin position="21"/>
        <end position="61"/>
    </location>
</feature>
<dbReference type="InterPro" id="IPR056594">
    <property type="entry name" value="AT5G49610-like_b-prop"/>
</dbReference>
<dbReference type="Gramene" id="PAN49732">
    <property type="protein sequence ID" value="PAN49732"/>
    <property type="gene ID" value="PAHAL_9G471600"/>
</dbReference>
<dbReference type="InterPro" id="IPR036047">
    <property type="entry name" value="F-box-like_dom_sf"/>
</dbReference>
<dbReference type="SUPFAM" id="SSF81383">
    <property type="entry name" value="F-box domain"/>
    <property type="match status" value="1"/>
</dbReference>
<feature type="domain" description="F-box protein AT5G49610-like beta-propeller" evidence="2">
    <location>
        <begin position="106"/>
        <end position="369"/>
    </location>
</feature>
<dbReference type="Pfam" id="PF00646">
    <property type="entry name" value="F-box"/>
    <property type="match status" value="1"/>
</dbReference>
<evidence type="ECO:0000259" key="1">
    <source>
        <dbReference type="Pfam" id="PF00646"/>
    </source>
</evidence>
<dbReference type="InterPro" id="IPR001810">
    <property type="entry name" value="F-box_dom"/>
</dbReference>